<dbReference type="GO" id="GO:0005545">
    <property type="term" value="F:1-phosphatidylinositol binding"/>
    <property type="evidence" value="ECO:0007669"/>
    <property type="project" value="InterPro"/>
</dbReference>
<dbReference type="GO" id="GO:0000149">
    <property type="term" value="F:SNARE binding"/>
    <property type="evidence" value="ECO:0007669"/>
    <property type="project" value="TreeGrafter"/>
</dbReference>
<dbReference type="InterPro" id="IPR008942">
    <property type="entry name" value="ENTH_VHS"/>
</dbReference>
<feature type="region of interest" description="Disordered" evidence="3">
    <location>
        <begin position="675"/>
        <end position="875"/>
    </location>
</feature>
<keyword evidence="2" id="KW-0963">Cytoplasm</keyword>
<feature type="compositionally biased region" description="Low complexity" evidence="3">
    <location>
        <begin position="675"/>
        <end position="687"/>
    </location>
</feature>
<name>A0A1B9J120_9TREE</name>
<feature type="compositionally biased region" description="Polar residues" evidence="3">
    <location>
        <begin position="732"/>
        <end position="741"/>
    </location>
</feature>
<dbReference type="GO" id="GO:0032050">
    <property type="term" value="F:clathrin heavy chain binding"/>
    <property type="evidence" value="ECO:0007669"/>
    <property type="project" value="TreeGrafter"/>
</dbReference>
<dbReference type="GO" id="GO:0006900">
    <property type="term" value="P:vesicle budding from membrane"/>
    <property type="evidence" value="ECO:0007669"/>
    <property type="project" value="TreeGrafter"/>
</dbReference>
<dbReference type="PROSITE" id="PS50942">
    <property type="entry name" value="ENTH"/>
    <property type="match status" value="1"/>
</dbReference>
<proteinExistence type="predicted"/>
<accession>A0A1B9J120</accession>
<dbReference type="EMBL" id="KI669459">
    <property type="protein sequence ID" value="OCF61486.1"/>
    <property type="molecule type" value="Genomic_DNA"/>
</dbReference>
<feature type="compositionally biased region" description="Gly residues" evidence="3">
    <location>
        <begin position="817"/>
        <end position="826"/>
    </location>
</feature>
<dbReference type="Proteomes" id="UP000092583">
    <property type="component" value="Unassembled WGS sequence"/>
</dbReference>
<feature type="compositionally biased region" description="Pro residues" evidence="3">
    <location>
        <begin position="586"/>
        <end position="595"/>
    </location>
</feature>
<dbReference type="InterPro" id="IPR014712">
    <property type="entry name" value="ANTH_dom_sf"/>
</dbReference>
<dbReference type="GO" id="GO:0030136">
    <property type="term" value="C:clathrin-coated vesicle"/>
    <property type="evidence" value="ECO:0007669"/>
    <property type="project" value="InterPro"/>
</dbReference>
<feature type="region of interest" description="Disordered" evidence="3">
    <location>
        <begin position="296"/>
        <end position="347"/>
    </location>
</feature>
<evidence type="ECO:0000256" key="3">
    <source>
        <dbReference type="SAM" id="MobiDB-lite"/>
    </source>
</evidence>
<dbReference type="InterPro" id="IPR013809">
    <property type="entry name" value="ENTH"/>
</dbReference>
<feature type="compositionally biased region" description="Low complexity" evidence="3">
    <location>
        <begin position="625"/>
        <end position="637"/>
    </location>
</feature>
<dbReference type="PANTHER" id="PTHR22951">
    <property type="entry name" value="CLATHRIN ASSEMBLY PROTEIN"/>
    <property type="match status" value="1"/>
</dbReference>
<dbReference type="SMART" id="SM00273">
    <property type="entry name" value="ENTH"/>
    <property type="match status" value="1"/>
</dbReference>
<feature type="compositionally biased region" description="Polar residues" evidence="3">
    <location>
        <begin position="524"/>
        <end position="537"/>
    </location>
</feature>
<dbReference type="InterPro" id="IPR045192">
    <property type="entry name" value="AP180-like"/>
</dbReference>
<feature type="compositionally biased region" description="Polar residues" evidence="3">
    <location>
        <begin position="749"/>
        <end position="813"/>
    </location>
</feature>
<gene>
    <name evidence="5" type="ORF">L486_01134</name>
</gene>
<dbReference type="GO" id="GO:0005546">
    <property type="term" value="F:phosphatidylinositol-4,5-bisphosphate binding"/>
    <property type="evidence" value="ECO:0007669"/>
    <property type="project" value="TreeGrafter"/>
</dbReference>
<dbReference type="FunFam" id="1.25.40.90:FF:000036">
    <property type="entry name" value="Unplaced genomic scaffold supercont1.4, whole genome shotgun sequence"/>
    <property type="match status" value="1"/>
</dbReference>
<dbReference type="Pfam" id="PF07651">
    <property type="entry name" value="ANTH"/>
    <property type="match status" value="1"/>
</dbReference>
<dbReference type="CDD" id="cd16988">
    <property type="entry name" value="ANTH_N_YAP180"/>
    <property type="match status" value="1"/>
</dbReference>
<feature type="region of interest" description="Disordered" evidence="3">
    <location>
        <begin position="516"/>
        <end position="646"/>
    </location>
</feature>
<dbReference type="OrthoDB" id="44015at2759"/>
<dbReference type="AlphaFoldDB" id="A0A1B9J120"/>
<feature type="compositionally biased region" description="Gly residues" evidence="3">
    <location>
        <begin position="862"/>
        <end position="875"/>
    </location>
</feature>
<dbReference type="SUPFAM" id="SSF89009">
    <property type="entry name" value="GAT-like domain"/>
    <property type="match status" value="1"/>
</dbReference>
<reference evidence="6" key="2">
    <citation type="submission" date="2013-12" db="EMBL/GenBank/DDBJ databases">
        <title>Evolution of pathogenesis and genome organization in the Tremellales.</title>
        <authorList>
            <person name="Cuomo C."/>
            <person name="Litvintseva A."/>
            <person name="Heitman J."/>
            <person name="Chen Y."/>
            <person name="Sun S."/>
            <person name="Springer D."/>
            <person name="Dromer F."/>
            <person name="Young S."/>
            <person name="Zeng Q."/>
            <person name="Chapman S."/>
            <person name="Gujja S."/>
            <person name="Saif S."/>
            <person name="Birren B."/>
        </authorList>
    </citation>
    <scope>NUCLEOTIDE SEQUENCE [LARGE SCALE GENOMIC DNA]</scope>
    <source>
        <strain evidence="6">CBS 10435</strain>
    </source>
</reference>
<feature type="compositionally biased region" description="Polar residues" evidence="3">
    <location>
        <begin position="688"/>
        <end position="708"/>
    </location>
</feature>
<dbReference type="Gene3D" id="1.25.40.90">
    <property type="match status" value="1"/>
</dbReference>
<dbReference type="GO" id="GO:0005905">
    <property type="term" value="C:clathrin-coated pit"/>
    <property type="evidence" value="ECO:0007669"/>
    <property type="project" value="TreeGrafter"/>
</dbReference>
<feature type="compositionally biased region" description="Low complexity" evidence="3">
    <location>
        <begin position="316"/>
        <end position="326"/>
    </location>
</feature>
<feature type="compositionally biased region" description="Polar residues" evidence="3">
    <location>
        <begin position="550"/>
        <end position="563"/>
    </location>
</feature>
<feature type="compositionally biased region" description="Pro residues" evidence="3">
    <location>
        <begin position="327"/>
        <end position="341"/>
    </location>
</feature>
<sequence>MSHNLDKIVKLACKPKNAPPKAKYIEVLVAATYSDDGSLQDIIRSLSLRLREANAVVVFKALLTIHQMMRSGSTDQFLGVLSRQDVLKLRNVSGQGSEGFQPPASLSAYAAYLDSRIKCFRDIKHDVVQMQTESNRRSEGSSANSKARKLRHLSVEKGLLREVKFVQKILDSLIQCRFYDDDLRDENTVLAFRMLVKDLLVLFQAGNEGVCNILEHYFEMSKVDATESFDIYKSFIKQTDRVVDYLGVARKLNHVVNVPVPNLKHAPTGLVKALEEYLNDPNFENNRLEYKKSLGVVEGKSGRDPSPAAPVKETRPAASSSTSAAPAPVPAPSSPPPPAAPPGSSQKIQDFFDSIQADQQPTMFGGPAQQMNYNQMTMHQNQQFNPFRQSMMMPQQTGFMPPQMTGFPGQQPQQQGFLQPQQTGMMAFGGGPPNQQIQPQQTGMMAFGGGGGQRQSMFPQQQQQGPFMQPQQTEFMQAQQTNFVQPQPTGAGSGFLQPQATGSNPFRQSMMLNTSTLNGGGAMSQPSSPFGNHSTSPGGVGVNGFGQIQRPGSTPAFSTTTAINAEPKPLTAQVTGSKNPFAPAGGVPPPVPQVPKGPTMNELLMGSMNKYPAGDINGNSPWGQPQPQQQQQQQQQQNGGSGMSDIASAFTFDASKSNNNGNDFLSQFGSGSINGTTSPSSTTNGISQFGSISSQPTGLTSLSSQPTGAGSGGFLQPQQTGYGGSTIKPFKPTSSFGSQLLESLPPIQESGSHSNTASTPNKSSIGLPNQSTGFGQGLSPQMTGAPNPFRQSMFGSLGPNSPSGGIGGMNSQNTGFGTIGAGGPFGSGSPFAGQNKQGQGLPQGQQQQQNQNQNQMNQFGMFGTGGNGGGGGSLI</sequence>
<evidence type="ECO:0000259" key="4">
    <source>
        <dbReference type="PROSITE" id="PS50942"/>
    </source>
</evidence>
<dbReference type="GO" id="GO:0072583">
    <property type="term" value="P:clathrin-dependent endocytosis"/>
    <property type="evidence" value="ECO:0007669"/>
    <property type="project" value="InterPro"/>
</dbReference>
<feature type="compositionally biased region" description="Low complexity" evidence="3">
    <location>
        <begin position="827"/>
        <end position="861"/>
    </location>
</feature>
<evidence type="ECO:0000256" key="1">
    <source>
        <dbReference type="ARBA" id="ARBA00004496"/>
    </source>
</evidence>
<reference evidence="5 6" key="1">
    <citation type="submission" date="2013-07" db="EMBL/GenBank/DDBJ databases">
        <title>The Genome Sequence of Kwoniella mangroviensis CBS10435.</title>
        <authorList>
            <consortium name="The Broad Institute Genome Sequencing Platform"/>
            <person name="Cuomo C."/>
            <person name="Litvintseva A."/>
            <person name="Chen Y."/>
            <person name="Heitman J."/>
            <person name="Sun S."/>
            <person name="Springer D."/>
            <person name="Dromer F."/>
            <person name="Young S.K."/>
            <person name="Zeng Q."/>
            <person name="Gargeya S."/>
            <person name="Fitzgerald M."/>
            <person name="Abouelleil A."/>
            <person name="Alvarado L."/>
            <person name="Berlin A.M."/>
            <person name="Chapman S.B."/>
            <person name="Dewar J."/>
            <person name="Goldberg J."/>
            <person name="Griggs A."/>
            <person name="Gujja S."/>
            <person name="Hansen M."/>
            <person name="Howarth C."/>
            <person name="Imamovic A."/>
            <person name="Larimer J."/>
            <person name="McCowan C."/>
            <person name="Murphy C."/>
            <person name="Pearson M."/>
            <person name="Priest M."/>
            <person name="Roberts A."/>
            <person name="Saif S."/>
            <person name="Shea T."/>
            <person name="Sykes S."/>
            <person name="Wortman J."/>
            <person name="Nusbaum C."/>
            <person name="Birren B."/>
        </authorList>
    </citation>
    <scope>NUCLEOTIDE SEQUENCE [LARGE SCALE GENOMIC DNA]</scope>
    <source>
        <strain evidence="5 6">CBS 10435</strain>
    </source>
</reference>
<organism evidence="5 6">
    <name type="scientific">Kwoniella mangroviensis CBS 10435</name>
    <dbReference type="NCBI Taxonomy" id="1331196"/>
    <lineage>
        <taxon>Eukaryota</taxon>
        <taxon>Fungi</taxon>
        <taxon>Dikarya</taxon>
        <taxon>Basidiomycota</taxon>
        <taxon>Agaricomycotina</taxon>
        <taxon>Tremellomycetes</taxon>
        <taxon>Tremellales</taxon>
        <taxon>Cryptococcaceae</taxon>
        <taxon>Kwoniella</taxon>
    </lineage>
</organism>
<keyword evidence="6" id="KW-1185">Reference proteome</keyword>
<dbReference type="InterPro" id="IPR011417">
    <property type="entry name" value="ANTH_dom"/>
</dbReference>
<feature type="domain" description="ENTH" evidence="4">
    <location>
        <begin position="1"/>
        <end position="127"/>
    </location>
</feature>
<evidence type="ECO:0000313" key="5">
    <source>
        <dbReference type="EMBL" id="OCF61486.1"/>
    </source>
</evidence>
<evidence type="ECO:0000313" key="6">
    <source>
        <dbReference type="Proteomes" id="UP000092583"/>
    </source>
</evidence>
<dbReference type="FunFam" id="1.20.58.150:FF:000004">
    <property type="entry name" value="ENTH domain protein"/>
    <property type="match status" value="1"/>
</dbReference>
<dbReference type="GO" id="GO:0048268">
    <property type="term" value="P:clathrin coat assembly"/>
    <property type="evidence" value="ECO:0007669"/>
    <property type="project" value="InterPro"/>
</dbReference>
<dbReference type="Gene3D" id="1.20.58.150">
    <property type="entry name" value="ANTH domain"/>
    <property type="match status" value="1"/>
</dbReference>
<comment type="subcellular location">
    <subcellularLocation>
        <location evidence="1">Cytoplasm</location>
    </subcellularLocation>
</comment>
<protein>
    <recommendedName>
        <fullName evidence="4">ENTH domain-containing protein</fullName>
    </recommendedName>
</protein>
<evidence type="ECO:0000256" key="2">
    <source>
        <dbReference type="ARBA" id="ARBA00022490"/>
    </source>
</evidence>
<dbReference type="SUPFAM" id="SSF48464">
    <property type="entry name" value="ENTH/VHS domain"/>
    <property type="match status" value="1"/>
</dbReference>
<dbReference type="PANTHER" id="PTHR22951:SF5">
    <property type="entry name" value="PHOSPHATIDYLINOSITOL-BINDING CLATHRIN ASSEMBLY PROTEIN LAP"/>
    <property type="match status" value="1"/>
</dbReference>
<dbReference type="STRING" id="1331196.A0A1B9J120"/>